<feature type="short sequence motif" description="Meso-diaminopimelate recognition motif" evidence="8">
    <location>
        <begin position="417"/>
        <end position="420"/>
    </location>
</feature>
<feature type="binding site" evidence="8">
    <location>
        <position position="393"/>
    </location>
    <ligand>
        <name>meso-2,6-diaminopimelate</name>
        <dbReference type="ChEBI" id="CHEBI:57791"/>
    </ligand>
</feature>
<dbReference type="Gene3D" id="3.90.190.20">
    <property type="entry name" value="Mur ligase, C-terminal domain"/>
    <property type="match status" value="1"/>
</dbReference>
<comment type="pathway">
    <text evidence="1 8 9">Cell wall biogenesis; peptidoglycan biosynthesis.</text>
</comment>
<comment type="similarity">
    <text evidence="2 8">Belongs to the MurCDEF family. MurE subfamily.</text>
</comment>
<dbReference type="NCBIfam" id="TIGR01085">
    <property type="entry name" value="murE"/>
    <property type="match status" value="1"/>
</dbReference>
<accession>A0A5P1X4I2</accession>
<dbReference type="InterPro" id="IPR036565">
    <property type="entry name" value="Mur-like_cat_sf"/>
</dbReference>
<evidence type="ECO:0000259" key="11">
    <source>
        <dbReference type="Pfam" id="PF02875"/>
    </source>
</evidence>
<dbReference type="PANTHER" id="PTHR23135:SF4">
    <property type="entry name" value="UDP-N-ACETYLMURAMOYL-L-ALANYL-D-GLUTAMATE--2,6-DIAMINOPIMELATE LIGASE MURE HOMOLOG, CHLOROPLASTIC"/>
    <property type="match status" value="1"/>
</dbReference>
<evidence type="ECO:0000256" key="3">
    <source>
        <dbReference type="ARBA" id="ARBA00022618"/>
    </source>
</evidence>
<dbReference type="Pfam" id="PF08245">
    <property type="entry name" value="Mur_ligase_M"/>
    <property type="match status" value="1"/>
</dbReference>
<feature type="binding site" evidence="8">
    <location>
        <position position="195"/>
    </location>
    <ligand>
        <name>UDP-N-acetyl-alpha-D-muramoyl-L-alanyl-D-glutamate</name>
        <dbReference type="ChEBI" id="CHEBI:83900"/>
    </ligand>
</feature>
<comment type="function">
    <text evidence="8">Catalyzes the addition of meso-diaminopimelic acid to the nucleotide precursor UDP-N-acetylmuramoyl-L-alanyl-D-glutamate (UMAG) in the biosynthesis of bacterial cell-wall peptidoglycan.</text>
</comment>
<dbReference type="InterPro" id="IPR013221">
    <property type="entry name" value="Mur_ligase_cen"/>
</dbReference>
<dbReference type="EMBL" id="CP043939">
    <property type="protein sequence ID" value="QER68305.1"/>
    <property type="molecule type" value="Genomic_DNA"/>
</dbReference>
<dbReference type="SUPFAM" id="SSF63418">
    <property type="entry name" value="MurE/MurF N-terminal domain"/>
    <property type="match status" value="1"/>
</dbReference>
<evidence type="ECO:0000256" key="9">
    <source>
        <dbReference type="RuleBase" id="RU004135"/>
    </source>
</evidence>
<dbReference type="KEGG" id="lnn:F0161_11020"/>
<feature type="binding site" evidence="8">
    <location>
        <position position="193"/>
    </location>
    <ligand>
        <name>UDP-N-acetyl-alpha-D-muramoyl-L-alanyl-D-glutamate</name>
        <dbReference type="ChEBI" id="CHEBI:83900"/>
    </ligand>
</feature>
<keyword evidence="8" id="KW-0963">Cytoplasm</keyword>
<evidence type="ECO:0000256" key="4">
    <source>
        <dbReference type="ARBA" id="ARBA00022960"/>
    </source>
</evidence>
<dbReference type="EC" id="6.3.2.13" evidence="8"/>
<dbReference type="Gene3D" id="3.40.1190.10">
    <property type="entry name" value="Mur-like, catalytic domain"/>
    <property type="match status" value="1"/>
</dbReference>
<keyword evidence="8 13" id="KW-0436">Ligase</keyword>
<dbReference type="Gene3D" id="3.40.1390.10">
    <property type="entry name" value="MurE/MurF, N-terminal domain"/>
    <property type="match status" value="1"/>
</dbReference>
<dbReference type="SUPFAM" id="SSF53244">
    <property type="entry name" value="MurD-like peptide ligases, peptide-binding domain"/>
    <property type="match status" value="1"/>
</dbReference>
<feature type="domain" description="Mur ligase C-terminal" evidence="11">
    <location>
        <begin position="344"/>
        <end position="469"/>
    </location>
</feature>
<feature type="binding site" evidence="8">
    <location>
        <position position="187"/>
    </location>
    <ligand>
        <name>UDP-N-acetyl-alpha-D-muramoyl-L-alanyl-D-glutamate</name>
        <dbReference type="ChEBI" id="CHEBI:83900"/>
    </ligand>
</feature>
<dbReference type="Pfam" id="PF01225">
    <property type="entry name" value="Mur_ligase"/>
    <property type="match status" value="1"/>
</dbReference>
<evidence type="ECO:0000313" key="14">
    <source>
        <dbReference type="Proteomes" id="UP000325295"/>
    </source>
</evidence>
<feature type="binding site" evidence="8">
    <location>
        <position position="471"/>
    </location>
    <ligand>
        <name>meso-2,6-diaminopimelate</name>
        <dbReference type="ChEBI" id="CHEBI:57791"/>
    </ligand>
</feature>
<feature type="modified residue" description="N6-carboxylysine" evidence="8">
    <location>
        <position position="227"/>
    </location>
</feature>
<keyword evidence="7 8" id="KW-0961">Cell wall biogenesis/degradation</keyword>
<dbReference type="OrthoDB" id="9800958at2"/>
<protein>
    <recommendedName>
        <fullName evidence="8">UDP-N-acetylmuramoyl-L-alanyl-D-glutamate--2,6-diaminopimelate ligase</fullName>
        <ecNumber evidence="8">6.3.2.13</ecNumber>
    </recommendedName>
    <alternativeName>
        <fullName evidence="8">Meso-A2pm-adding enzyme</fullName>
    </alternativeName>
    <alternativeName>
        <fullName evidence="8">Meso-diaminopimelate-adding enzyme</fullName>
    </alternativeName>
    <alternativeName>
        <fullName evidence="8">UDP-MurNAc-L-Ala-D-Glu:meso-diaminopimelate ligase</fullName>
    </alternativeName>
    <alternativeName>
        <fullName evidence="8">UDP-MurNAc-tripeptide synthetase</fullName>
    </alternativeName>
    <alternativeName>
        <fullName evidence="8">UDP-N-acetylmuramyl-tripeptide synthetase</fullName>
    </alternativeName>
</protein>
<evidence type="ECO:0000256" key="2">
    <source>
        <dbReference type="ARBA" id="ARBA00005898"/>
    </source>
</evidence>
<evidence type="ECO:0000256" key="7">
    <source>
        <dbReference type="ARBA" id="ARBA00023316"/>
    </source>
</evidence>
<dbReference type="GO" id="GO:0008765">
    <property type="term" value="F:UDP-N-acetylmuramoylalanyl-D-glutamate-2,6-diaminopimelate ligase activity"/>
    <property type="evidence" value="ECO:0007669"/>
    <property type="project" value="UniProtKB-UniRule"/>
</dbReference>
<reference evidence="13 14" key="1">
    <citation type="submission" date="2019-09" db="EMBL/GenBank/DDBJ databases">
        <title>Complete Genome Sequence of Lactobacillus nenjiangensis SH-Y15, isolated from sauerkraut.</title>
        <authorList>
            <person name="Yang H."/>
        </authorList>
    </citation>
    <scope>NUCLEOTIDE SEQUENCE [LARGE SCALE GENOMIC DNA]</scope>
    <source>
        <strain evidence="13 14">SH-Y15</strain>
    </source>
</reference>
<dbReference type="AlphaFoldDB" id="A0A5P1X4I2"/>
<sequence length="501" mass="54587">MKMKQIADILQISPADKLKLSALTDRIHNLTANTKEVTTGTCFVAIKGANFDGHTAIKEVFENGAVLAVVDSASTVTLPTEYTDRIIAVHNTHKSLAQLATIFYHNPSADLSMIGVTGTNGKTTVTHLISEIMSDNNQPTGIIGTMYNKIGDTKISTINTTPDANTLNQTLNEMRNQNMTGCAMEVSSIALDQGRTYGVDFNVAVFTNFTEDHLLYHKTMENYFAAKALLFSQLGNGYDVNNIKTAVINTDDSYGNRLIGMTSANIITYGLDESAIVRAKEINISSNGTSFVLSIYGEEYNVNTPLIGMFNVYNTLAAVAACFAMNLAPEQIVNKLSTLHGVEGRFQLVPNDSGITAIVDYAHTPDGLKNVLATINDFAEKRVFCVIGCGGDRDRQKRPLMADVAAQLATNAIFTSDNPRKKDPDAILDDMTNHLPMKSFTRITDRTEAINYALSHALPGDVVLIAGKGHEKYQIIGTTKSYFSDFDVINANFTRKMSLLS</sequence>
<proteinExistence type="inferred from homology"/>
<keyword evidence="5 8" id="KW-0573">Peptidoglycan synthesis</keyword>
<evidence type="ECO:0000256" key="1">
    <source>
        <dbReference type="ARBA" id="ARBA00004752"/>
    </source>
</evidence>
<evidence type="ECO:0000256" key="6">
    <source>
        <dbReference type="ARBA" id="ARBA00023306"/>
    </source>
</evidence>
<dbReference type="RefSeq" id="WP_150204597.1">
    <property type="nucleotide sequence ID" value="NZ_CP043939.1"/>
</dbReference>
<dbReference type="GO" id="GO:0000287">
    <property type="term" value="F:magnesium ion binding"/>
    <property type="evidence" value="ECO:0007669"/>
    <property type="project" value="UniProtKB-UniRule"/>
</dbReference>
<dbReference type="PANTHER" id="PTHR23135">
    <property type="entry name" value="MUR LIGASE FAMILY MEMBER"/>
    <property type="match status" value="1"/>
</dbReference>
<evidence type="ECO:0000256" key="8">
    <source>
        <dbReference type="HAMAP-Rule" id="MF_00208"/>
    </source>
</evidence>
<comment type="subcellular location">
    <subcellularLocation>
        <location evidence="8 9">Cytoplasm</location>
    </subcellularLocation>
</comment>
<name>A0A5P1X4I2_9LACO</name>
<dbReference type="GO" id="GO:0071555">
    <property type="term" value="P:cell wall organization"/>
    <property type="evidence" value="ECO:0007669"/>
    <property type="project" value="UniProtKB-KW"/>
</dbReference>
<feature type="binding site" evidence="8">
    <location>
        <position position="34"/>
    </location>
    <ligand>
        <name>UDP-N-acetyl-alpha-D-muramoyl-L-alanyl-D-glutamate</name>
        <dbReference type="ChEBI" id="CHEBI:83900"/>
    </ligand>
</feature>
<evidence type="ECO:0000259" key="10">
    <source>
        <dbReference type="Pfam" id="PF01225"/>
    </source>
</evidence>
<gene>
    <name evidence="8" type="primary">murE</name>
    <name evidence="13" type="ORF">F0161_11020</name>
</gene>
<comment type="cofactor">
    <cofactor evidence="8">
        <name>Mg(2+)</name>
        <dbReference type="ChEBI" id="CHEBI:18420"/>
    </cofactor>
</comment>
<evidence type="ECO:0000313" key="13">
    <source>
        <dbReference type="EMBL" id="QER68305.1"/>
    </source>
</evidence>
<dbReference type="HAMAP" id="MF_00208">
    <property type="entry name" value="MurE"/>
    <property type="match status" value="1"/>
</dbReference>
<feature type="domain" description="Mur ligase central" evidence="12">
    <location>
        <begin position="116"/>
        <end position="322"/>
    </location>
</feature>
<evidence type="ECO:0000259" key="12">
    <source>
        <dbReference type="Pfam" id="PF08245"/>
    </source>
</evidence>
<keyword evidence="6 8" id="KW-0131">Cell cycle</keyword>
<feature type="binding site" evidence="8">
    <location>
        <position position="159"/>
    </location>
    <ligand>
        <name>UDP-N-acetyl-alpha-D-muramoyl-L-alanyl-D-glutamate</name>
        <dbReference type="ChEBI" id="CHEBI:83900"/>
    </ligand>
</feature>
<comment type="PTM">
    <text evidence="8">Carboxylation is probably crucial for Mg(2+) binding and, consequently, for the gamma-phosphate positioning of ATP.</text>
</comment>
<dbReference type="GO" id="GO:0009252">
    <property type="term" value="P:peptidoglycan biosynthetic process"/>
    <property type="evidence" value="ECO:0007669"/>
    <property type="project" value="UniProtKB-UniRule"/>
</dbReference>
<keyword evidence="3 8" id="KW-0132">Cell division</keyword>
<dbReference type="InterPro" id="IPR000713">
    <property type="entry name" value="Mur_ligase_N"/>
</dbReference>
<feature type="binding site" evidence="8">
    <location>
        <begin position="118"/>
        <end position="124"/>
    </location>
    <ligand>
        <name>ATP</name>
        <dbReference type="ChEBI" id="CHEBI:30616"/>
    </ligand>
</feature>
<comment type="caution">
    <text evidence="8">Lacks conserved residue(s) required for the propagation of feature annotation.</text>
</comment>
<comment type="catalytic activity">
    <reaction evidence="8">
        <text>UDP-N-acetyl-alpha-D-muramoyl-L-alanyl-D-glutamate + meso-2,6-diaminopimelate + ATP = UDP-N-acetyl-alpha-D-muramoyl-L-alanyl-gamma-D-glutamyl-meso-2,6-diaminopimelate + ADP + phosphate + H(+)</text>
        <dbReference type="Rhea" id="RHEA:23676"/>
        <dbReference type="ChEBI" id="CHEBI:15378"/>
        <dbReference type="ChEBI" id="CHEBI:30616"/>
        <dbReference type="ChEBI" id="CHEBI:43474"/>
        <dbReference type="ChEBI" id="CHEBI:57791"/>
        <dbReference type="ChEBI" id="CHEBI:83900"/>
        <dbReference type="ChEBI" id="CHEBI:83905"/>
        <dbReference type="ChEBI" id="CHEBI:456216"/>
        <dbReference type="EC" id="6.3.2.13"/>
    </reaction>
</comment>
<evidence type="ECO:0000256" key="5">
    <source>
        <dbReference type="ARBA" id="ARBA00022984"/>
    </source>
</evidence>
<dbReference type="Pfam" id="PF02875">
    <property type="entry name" value="Mur_ligase_C"/>
    <property type="match status" value="1"/>
</dbReference>
<keyword evidence="8" id="KW-0460">Magnesium</keyword>
<dbReference type="Proteomes" id="UP000325295">
    <property type="component" value="Chromosome"/>
</dbReference>
<keyword evidence="8" id="KW-0067">ATP-binding</keyword>
<feature type="binding site" evidence="8">
    <location>
        <position position="467"/>
    </location>
    <ligand>
        <name>meso-2,6-diaminopimelate</name>
        <dbReference type="ChEBI" id="CHEBI:57791"/>
    </ligand>
</feature>
<dbReference type="UniPathway" id="UPA00219"/>
<dbReference type="NCBIfam" id="NF001126">
    <property type="entry name" value="PRK00139.1-4"/>
    <property type="match status" value="1"/>
</dbReference>
<dbReference type="SUPFAM" id="SSF53623">
    <property type="entry name" value="MurD-like peptide ligases, catalytic domain"/>
    <property type="match status" value="1"/>
</dbReference>
<keyword evidence="8" id="KW-0547">Nucleotide-binding</keyword>
<feature type="domain" description="Mur ligase N-terminal catalytic" evidence="10">
    <location>
        <begin position="26"/>
        <end position="104"/>
    </location>
</feature>
<organism evidence="13 14">
    <name type="scientific">Paucilactobacillus nenjiangensis</name>
    <dbReference type="NCBI Taxonomy" id="1296540"/>
    <lineage>
        <taxon>Bacteria</taxon>
        <taxon>Bacillati</taxon>
        <taxon>Bacillota</taxon>
        <taxon>Bacilli</taxon>
        <taxon>Lactobacillales</taxon>
        <taxon>Lactobacillaceae</taxon>
        <taxon>Paucilactobacillus</taxon>
    </lineage>
</organism>
<dbReference type="InterPro" id="IPR005761">
    <property type="entry name" value="UDP-N-AcMur-Glu-dNH2Pim_ligase"/>
</dbReference>
<dbReference type="InterPro" id="IPR035911">
    <property type="entry name" value="MurE/MurF_N"/>
</dbReference>
<dbReference type="InterPro" id="IPR004101">
    <property type="entry name" value="Mur_ligase_C"/>
</dbReference>
<feature type="binding site" evidence="8">
    <location>
        <begin position="160"/>
        <end position="161"/>
    </location>
    <ligand>
        <name>UDP-N-acetyl-alpha-D-muramoyl-L-alanyl-D-glutamate</name>
        <dbReference type="ChEBI" id="CHEBI:83900"/>
    </ligand>
</feature>
<keyword evidence="4 8" id="KW-0133">Cell shape</keyword>
<dbReference type="GO" id="GO:0005737">
    <property type="term" value="C:cytoplasm"/>
    <property type="evidence" value="ECO:0007669"/>
    <property type="project" value="UniProtKB-SubCell"/>
</dbReference>
<dbReference type="GO" id="GO:0051301">
    <property type="term" value="P:cell division"/>
    <property type="evidence" value="ECO:0007669"/>
    <property type="project" value="UniProtKB-KW"/>
</dbReference>
<dbReference type="InterPro" id="IPR036615">
    <property type="entry name" value="Mur_ligase_C_dom_sf"/>
</dbReference>
<feature type="binding site" evidence="8">
    <location>
        <begin position="417"/>
        <end position="420"/>
    </location>
    <ligand>
        <name>meso-2,6-diaminopimelate</name>
        <dbReference type="ChEBI" id="CHEBI:57791"/>
    </ligand>
</feature>
<dbReference type="GO" id="GO:0008360">
    <property type="term" value="P:regulation of cell shape"/>
    <property type="evidence" value="ECO:0007669"/>
    <property type="project" value="UniProtKB-KW"/>
</dbReference>
<keyword evidence="14" id="KW-1185">Reference proteome</keyword>
<dbReference type="GO" id="GO:0005524">
    <property type="term" value="F:ATP binding"/>
    <property type="evidence" value="ECO:0007669"/>
    <property type="project" value="UniProtKB-UniRule"/>
</dbReference>